<keyword evidence="4" id="KW-1185">Reference proteome</keyword>
<dbReference type="OrthoDB" id="1712432at2759"/>
<evidence type="ECO:0000259" key="2">
    <source>
        <dbReference type="Pfam" id="PF03407"/>
    </source>
</evidence>
<dbReference type="SUPFAM" id="SSF53448">
    <property type="entry name" value="Nucleotide-diphospho-sugar transferases"/>
    <property type="match status" value="1"/>
</dbReference>
<dbReference type="PANTHER" id="PTHR47032">
    <property type="entry name" value="UDP-D-XYLOSE:L-FUCOSE ALPHA-1,3-D-XYLOSYLTRANSFERASE-RELATED"/>
    <property type="match status" value="1"/>
</dbReference>
<dbReference type="InterPro" id="IPR029044">
    <property type="entry name" value="Nucleotide-diphossugar_trans"/>
</dbReference>
<dbReference type="EnsemblMetazoa" id="XM_038202279.1">
    <property type="protein sequence ID" value="XP_038058207.1"/>
    <property type="gene ID" value="LOC119729317"/>
</dbReference>
<comment type="similarity">
    <text evidence="1">Belongs to the glycosyltransferase 77 family.</text>
</comment>
<evidence type="ECO:0000313" key="4">
    <source>
        <dbReference type="Proteomes" id="UP000887568"/>
    </source>
</evidence>
<organism evidence="3 4">
    <name type="scientific">Patiria miniata</name>
    <name type="common">Bat star</name>
    <name type="synonym">Asterina miniata</name>
    <dbReference type="NCBI Taxonomy" id="46514"/>
    <lineage>
        <taxon>Eukaryota</taxon>
        <taxon>Metazoa</taxon>
        <taxon>Echinodermata</taxon>
        <taxon>Eleutherozoa</taxon>
        <taxon>Asterozoa</taxon>
        <taxon>Asteroidea</taxon>
        <taxon>Valvatacea</taxon>
        <taxon>Valvatida</taxon>
        <taxon>Asterinidae</taxon>
        <taxon>Patiria</taxon>
    </lineage>
</organism>
<dbReference type="Proteomes" id="UP000887568">
    <property type="component" value="Unplaced"/>
</dbReference>
<name>A0A914A2Z5_PATMI</name>
<evidence type="ECO:0000256" key="1">
    <source>
        <dbReference type="ARBA" id="ARBA00007033"/>
    </source>
</evidence>
<reference evidence="3" key="1">
    <citation type="submission" date="2022-11" db="UniProtKB">
        <authorList>
            <consortium name="EnsemblMetazoa"/>
        </authorList>
    </citation>
    <scope>IDENTIFICATION</scope>
</reference>
<sequence length="311" mass="35001">MKSRCFSFLSGYVAFHSSSKQQLQQRPYPQVVVDKSWVSSGAVIELGSEQGTNANSTLSSGKIDNGPQIIKRKLVGNATTGKMGNASVQGSTVISASSTTSLFCSPADIERRSATVVLTTTNAGYLDVTENMLESIKRTRACPNITVIAEDEPSYQRLTQRIQSQPGLHVQRSPLGATESKSLKLHSPDYNRLVSRRPWYVLKLLEKGYDVLFVDSDTFWFRDPFKDFQGDFDIAMHNEKVDVAAFCDGFAYYRPTENSIRFVTEWVHSLDKNKHSADQIIMNQLISRKLFPRLKIKTLNETNYPDGKKYF</sequence>
<dbReference type="GO" id="GO:0016757">
    <property type="term" value="F:glycosyltransferase activity"/>
    <property type="evidence" value="ECO:0007669"/>
    <property type="project" value="TreeGrafter"/>
</dbReference>
<dbReference type="OMA" id="WELAMNG"/>
<feature type="domain" description="Nucleotide-diphospho-sugar transferase" evidence="2">
    <location>
        <begin position="142"/>
        <end position="300"/>
    </location>
</feature>
<dbReference type="InterPro" id="IPR052636">
    <property type="entry name" value="UDP-D-xylose:L-fucose_XylT"/>
</dbReference>
<dbReference type="AlphaFoldDB" id="A0A914A2Z5"/>
<dbReference type="PANTHER" id="PTHR47032:SF1">
    <property type="entry name" value="UDP-D-XYLOSE:L-FUCOSE ALPHA-1,3-D-XYLOSYLTRANSFERASE-RELATED"/>
    <property type="match status" value="1"/>
</dbReference>
<dbReference type="RefSeq" id="XP_038058207.1">
    <property type="nucleotide sequence ID" value="XM_038202279.1"/>
</dbReference>
<dbReference type="InterPro" id="IPR005069">
    <property type="entry name" value="Nucl-diP-sugar_transferase"/>
</dbReference>
<dbReference type="GeneID" id="119729317"/>
<accession>A0A914A2Z5</accession>
<evidence type="ECO:0000313" key="3">
    <source>
        <dbReference type="EnsemblMetazoa" id="XP_038058207.1"/>
    </source>
</evidence>
<dbReference type="GO" id="GO:0005794">
    <property type="term" value="C:Golgi apparatus"/>
    <property type="evidence" value="ECO:0007669"/>
    <property type="project" value="TreeGrafter"/>
</dbReference>
<proteinExistence type="inferred from homology"/>
<dbReference type="Pfam" id="PF03407">
    <property type="entry name" value="Nucleotid_trans"/>
    <property type="match status" value="1"/>
</dbReference>
<protein>
    <recommendedName>
        <fullName evidence="2">Nucleotide-diphospho-sugar transferase domain-containing protein</fullName>
    </recommendedName>
</protein>